<dbReference type="CDD" id="cd06170">
    <property type="entry name" value="LuxR_C_like"/>
    <property type="match status" value="1"/>
</dbReference>
<dbReference type="PANTHER" id="PTHR44688">
    <property type="entry name" value="DNA-BINDING TRANSCRIPTIONAL ACTIVATOR DEVR_DOSR"/>
    <property type="match status" value="1"/>
</dbReference>
<protein>
    <submittedName>
        <fullName evidence="5">Helix-turn-helix transcriptional regulator</fullName>
    </submittedName>
</protein>
<comment type="caution">
    <text evidence="5">The sequence shown here is derived from an EMBL/GenBank/DDBJ whole genome shotgun (WGS) entry which is preliminary data.</text>
</comment>
<dbReference type="Gene3D" id="1.10.10.10">
    <property type="entry name" value="Winged helix-like DNA-binding domain superfamily/Winged helix DNA-binding domain"/>
    <property type="match status" value="1"/>
</dbReference>
<proteinExistence type="predicted"/>
<dbReference type="InterPro" id="IPR016032">
    <property type="entry name" value="Sig_transdc_resp-reg_C-effctor"/>
</dbReference>
<dbReference type="PROSITE" id="PS50043">
    <property type="entry name" value="HTH_LUXR_2"/>
    <property type="match status" value="1"/>
</dbReference>
<evidence type="ECO:0000313" key="6">
    <source>
        <dbReference type="Proteomes" id="UP000479226"/>
    </source>
</evidence>
<accession>A0ABX0D6P8</accession>
<evidence type="ECO:0000256" key="3">
    <source>
        <dbReference type="ARBA" id="ARBA00023163"/>
    </source>
</evidence>
<feature type="domain" description="HTH luxR-type" evidence="4">
    <location>
        <begin position="185"/>
        <end position="250"/>
    </location>
</feature>
<dbReference type="RefSeq" id="WP_165180652.1">
    <property type="nucleotide sequence ID" value="NZ_JAAKZI010000004.1"/>
</dbReference>
<gene>
    <name evidence="5" type="ORF">G6N77_03600</name>
</gene>
<keyword evidence="3" id="KW-0804">Transcription</keyword>
<evidence type="ECO:0000259" key="4">
    <source>
        <dbReference type="PROSITE" id="PS50043"/>
    </source>
</evidence>
<dbReference type="PRINTS" id="PR00038">
    <property type="entry name" value="HTHLUXR"/>
</dbReference>
<dbReference type="Pfam" id="PF00196">
    <property type="entry name" value="GerE"/>
    <property type="match status" value="1"/>
</dbReference>
<dbReference type="InterPro" id="IPR000792">
    <property type="entry name" value="Tscrpt_reg_LuxR_C"/>
</dbReference>
<evidence type="ECO:0000313" key="5">
    <source>
        <dbReference type="EMBL" id="NGN82549.1"/>
    </source>
</evidence>
<keyword evidence="1" id="KW-0805">Transcription regulation</keyword>
<dbReference type="SUPFAM" id="SSF46894">
    <property type="entry name" value="C-terminal effector domain of the bipartite response regulators"/>
    <property type="match status" value="1"/>
</dbReference>
<dbReference type="SMART" id="SM00421">
    <property type="entry name" value="HTH_LUXR"/>
    <property type="match status" value="1"/>
</dbReference>
<keyword evidence="6" id="KW-1185">Reference proteome</keyword>
<dbReference type="EMBL" id="JAAKZI010000004">
    <property type="protein sequence ID" value="NGN82549.1"/>
    <property type="molecule type" value="Genomic_DNA"/>
</dbReference>
<dbReference type="Proteomes" id="UP000479226">
    <property type="component" value="Unassembled WGS sequence"/>
</dbReference>
<dbReference type="InterPro" id="IPR036388">
    <property type="entry name" value="WH-like_DNA-bd_sf"/>
</dbReference>
<evidence type="ECO:0000256" key="2">
    <source>
        <dbReference type="ARBA" id="ARBA00023125"/>
    </source>
</evidence>
<keyword evidence="2" id="KW-0238">DNA-binding</keyword>
<dbReference type="PROSITE" id="PS00622">
    <property type="entry name" value="HTH_LUXR_1"/>
    <property type="match status" value="1"/>
</dbReference>
<organism evidence="5 6">
    <name type="scientific">Arthrobacter silviterrae</name>
    <dbReference type="NCBI Taxonomy" id="2026658"/>
    <lineage>
        <taxon>Bacteria</taxon>
        <taxon>Bacillati</taxon>
        <taxon>Actinomycetota</taxon>
        <taxon>Actinomycetes</taxon>
        <taxon>Micrococcales</taxon>
        <taxon>Micrococcaceae</taxon>
        <taxon>Arthrobacter</taxon>
    </lineage>
</organism>
<name>A0ABX0D6P8_9MICC</name>
<dbReference type="PANTHER" id="PTHR44688:SF16">
    <property type="entry name" value="DNA-BINDING TRANSCRIPTIONAL ACTIVATOR DEVR_DOSR"/>
    <property type="match status" value="1"/>
</dbReference>
<reference evidence="5 6" key="1">
    <citation type="submission" date="2020-02" db="EMBL/GenBank/DDBJ databases">
        <title>Genome sequence of the type strain DSM 27180 of Arthrobacter silviterrae.</title>
        <authorList>
            <person name="Gao J."/>
            <person name="Sun J."/>
        </authorList>
    </citation>
    <scope>NUCLEOTIDE SEQUENCE [LARGE SCALE GENOMIC DNA]</scope>
    <source>
        <strain evidence="5 6">DSM 27180</strain>
    </source>
</reference>
<evidence type="ECO:0000256" key="1">
    <source>
        <dbReference type="ARBA" id="ARBA00023015"/>
    </source>
</evidence>
<sequence>MDMYISLRQLEIVVDLVGGLDSLSRPEQFPELVLPALASLLGCDVATYNEIGPQGVSYRDFPSGSLALETRQVFAQFVAEHPLVNYYKDPHHVDPVKVSDFLDTGHFHRLDLYEYFFRPIPVEHQMAITVEAPGPTVVGIALNRSQHDFTETDRAILAVLQRPLAKSFACLVRAAERNRDYAPSPGRTLALLTDAEFDVLSRVAAGETNAAIARRTGCSPRTVAKHLEHTYRKLQVQDRSQAAAKFAADSEALNHLELLSGQHSSGAEH</sequence>